<evidence type="ECO:0000313" key="9">
    <source>
        <dbReference type="Proteomes" id="UP000246018"/>
    </source>
</evidence>
<evidence type="ECO:0000313" key="8">
    <source>
        <dbReference type="EMBL" id="PVG80644.1"/>
    </source>
</evidence>
<keyword evidence="2 5" id="KW-0479">Metal-binding</keyword>
<sequence>MDEVALSGHQHGPRGRRSDVIPRSCLVVPGSDSRKMAKALSTAADEVVLDLEDAVAPAAKDEGRASVVDALGSRHHKRLAVRINQIGTPWCHRDVLGVVSAAPSRGVTLVVPKVQSVADVGFVDRLVRGVLAQHPARAPEVRLDVLVESAAALRDLHAIVAASELVRAVVVGYADLGADLGRDAAGDPALWDAVRHQVVAAARAAGRAVIDGPWLGTAADAAFTRDRERARALGFDGTWVIHPDQVSEATRVFTPLAEEVAWAQRVVTTLEASVAGGAGAVALDGQMLDEAVAVRARSVLARAESR</sequence>
<keyword evidence="8" id="KW-0456">Lyase</keyword>
<dbReference type="GO" id="GO:0000287">
    <property type="term" value="F:magnesium ion binding"/>
    <property type="evidence" value="ECO:0007669"/>
    <property type="project" value="TreeGrafter"/>
</dbReference>
<evidence type="ECO:0000256" key="4">
    <source>
        <dbReference type="PIRSR" id="PIRSR015582-1"/>
    </source>
</evidence>
<feature type="region of interest" description="Disordered" evidence="6">
    <location>
        <begin position="1"/>
        <end position="20"/>
    </location>
</feature>
<evidence type="ECO:0000256" key="5">
    <source>
        <dbReference type="PIRSR" id="PIRSR015582-2"/>
    </source>
</evidence>
<gene>
    <name evidence="8" type="ORF">DDE18_22125</name>
</gene>
<feature type="domain" description="HpcH/HpaI aldolase/citrate lyase" evidence="7">
    <location>
        <begin position="23"/>
        <end position="243"/>
    </location>
</feature>
<evidence type="ECO:0000256" key="6">
    <source>
        <dbReference type="SAM" id="MobiDB-lite"/>
    </source>
</evidence>
<dbReference type="PANTHER" id="PTHR32308">
    <property type="entry name" value="LYASE BETA SUBUNIT, PUTATIVE (AFU_ORTHOLOGUE AFUA_4G13030)-RELATED"/>
    <property type="match status" value="1"/>
</dbReference>
<organism evidence="8 9">
    <name type="scientific">Nocardioides gansuensis</name>
    <dbReference type="NCBI Taxonomy" id="2138300"/>
    <lineage>
        <taxon>Bacteria</taxon>
        <taxon>Bacillati</taxon>
        <taxon>Actinomycetota</taxon>
        <taxon>Actinomycetes</taxon>
        <taxon>Propionibacteriales</taxon>
        <taxon>Nocardioidaceae</taxon>
        <taxon>Nocardioides</taxon>
    </lineage>
</organism>
<evidence type="ECO:0000256" key="2">
    <source>
        <dbReference type="ARBA" id="ARBA00022723"/>
    </source>
</evidence>
<dbReference type="EMBL" id="QDGZ01000017">
    <property type="protein sequence ID" value="PVG80644.1"/>
    <property type="molecule type" value="Genomic_DNA"/>
</dbReference>
<keyword evidence="3 5" id="KW-0460">Magnesium</keyword>
<feature type="binding site" evidence="5">
    <location>
        <position position="175"/>
    </location>
    <ligand>
        <name>Mg(2+)</name>
        <dbReference type="ChEBI" id="CHEBI:18420"/>
    </ligand>
</feature>
<dbReference type="GO" id="GO:0006107">
    <property type="term" value="P:oxaloacetate metabolic process"/>
    <property type="evidence" value="ECO:0007669"/>
    <property type="project" value="TreeGrafter"/>
</dbReference>
<dbReference type="SUPFAM" id="SSF51621">
    <property type="entry name" value="Phosphoenolpyruvate/pyruvate domain"/>
    <property type="match status" value="1"/>
</dbReference>
<keyword evidence="9" id="KW-1185">Reference proteome</keyword>
<comment type="caution">
    <text evidence="8">The sequence shown here is derived from an EMBL/GenBank/DDBJ whole genome shotgun (WGS) entry which is preliminary data.</text>
</comment>
<dbReference type="AlphaFoldDB" id="A0A2T8F4K1"/>
<dbReference type="Proteomes" id="UP000246018">
    <property type="component" value="Unassembled WGS sequence"/>
</dbReference>
<dbReference type="Gene3D" id="3.20.20.60">
    <property type="entry name" value="Phosphoenolpyruvate-binding domains"/>
    <property type="match status" value="1"/>
</dbReference>
<evidence type="ECO:0000259" key="7">
    <source>
        <dbReference type="Pfam" id="PF03328"/>
    </source>
</evidence>
<feature type="binding site" evidence="4">
    <location>
        <position position="148"/>
    </location>
    <ligand>
        <name>substrate</name>
    </ligand>
</feature>
<feature type="binding site" evidence="5">
    <location>
        <position position="148"/>
    </location>
    <ligand>
        <name>Mg(2+)</name>
        <dbReference type="ChEBI" id="CHEBI:18420"/>
    </ligand>
</feature>
<dbReference type="PANTHER" id="PTHR32308:SF0">
    <property type="entry name" value="HPCH_HPAI ALDOLASE_CITRATE LYASE DOMAIN-CONTAINING PROTEIN"/>
    <property type="match status" value="1"/>
</dbReference>
<comment type="cofactor">
    <cofactor evidence="1">
        <name>Mg(2+)</name>
        <dbReference type="ChEBI" id="CHEBI:18420"/>
    </cofactor>
</comment>
<dbReference type="InterPro" id="IPR011206">
    <property type="entry name" value="Citrate_lyase_beta/mcl1/mcl2"/>
</dbReference>
<dbReference type="InterPro" id="IPR005000">
    <property type="entry name" value="Aldolase/citrate-lyase_domain"/>
</dbReference>
<accession>A0A2T8F4K1</accession>
<feature type="binding site" evidence="4">
    <location>
        <position position="82"/>
    </location>
    <ligand>
        <name>substrate</name>
    </ligand>
</feature>
<evidence type="ECO:0000256" key="1">
    <source>
        <dbReference type="ARBA" id="ARBA00001946"/>
    </source>
</evidence>
<evidence type="ECO:0000256" key="3">
    <source>
        <dbReference type="ARBA" id="ARBA00022842"/>
    </source>
</evidence>
<dbReference type="PIRSF" id="PIRSF015582">
    <property type="entry name" value="Cit_lyase_B"/>
    <property type="match status" value="1"/>
</dbReference>
<name>A0A2T8F4K1_9ACTN</name>
<reference evidence="8 9" key="1">
    <citation type="submission" date="2018-04" db="EMBL/GenBank/DDBJ databases">
        <title>Genome of Nocardioides gansuensis WSJ-1.</title>
        <authorList>
            <person name="Wu S."/>
            <person name="Wang G."/>
        </authorList>
    </citation>
    <scope>NUCLEOTIDE SEQUENCE [LARGE SCALE GENOMIC DNA]</scope>
    <source>
        <strain evidence="8 9">WSJ-1</strain>
    </source>
</reference>
<dbReference type="OrthoDB" id="5172636at2"/>
<dbReference type="InterPro" id="IPR040442">
    <property type="entry name" value="Pyrv_kinase-like_dom_sf"/>
</dbReference>
<dbReference type="GO" id="GO:0016829">
    <property type="term" value="F:lyase activity"/>
    <property type="evidence" value="ECO:0007669"/>
    <property type="project" value="UniProtKB-KW"/>
</dbReference>
<dbReference type="Pfam" id="PF03328">
    <property type="entry name" value="HpcH_HpaI"/>
    <property type="match status" value="1"/>
</dbReference>
<proteinExistence type="predicted"/>
<dbReference type="InterPro" id="IPR015813">
    <property type="entry name" value="Pyrv/PenolPyrv_kinase-like_dom"/>
</dbReference>
<protein>
    <submittedName>
        <fullName evidence="8">CoA ester lyase</fullName>
    </submittedName>
</protein>